<dbReference type="PROSITE" id="PS51460">
    <property type="entry name" value="GAR"/>
    <property type="match status" value="1"/>
</dbReference>
<dbReference type="Gene3D" id="1.10.238.10">
    <property type="entry name" value="EF-hand"/>
    <property type="match status" value="1"/>
</dbReference>
<feature type="region of interest" description="Disordered" evidence="12">
    <location>
        <begin position="4965"/>
        <end position="5121"/>
    </location>
</feature>
<dbReference type="SUPFAM" id="SSF47473">
    <property type="entry name" value="EF-hand"/>
    <property type="match status" value="1"/>
</dbReference>
<feature type="domain" description="GAR" evidence="16">
    <location>
        <begin position="4851"/>
        <end position="4923"/>
    </location>
</feature>
<keyword evidence="6" id="KW-0677">Repeat</keyword>
<dbReference type="InterPro" id="IPR011992">
    <property type="entry name" value="EF-hand-dom_pair"/>
</dbReference>
<dbReference type="InterPro" id="IPR036872">
    <property type="entry name" value="CH_dom_sf"/>
</dbReference>
<comment type="subcellular location">
    <subcellularLocation>
        <location evidence="1">Cytoplasm</location>
        <location evidence="1">Cytoskeleton</location>
    </subcellularLocation>
</comment>
<protein>
    <recommendedName>
        <fullName evidence="19">Dystonin</fullName>
    </recommendedName>
</protein>
<evidence type="ECO:0000259" key="15">
    <source>
        <dbReference type="PROSITE" id="PS50222"/>
    </source>
</evidence>
<keyword evidence="18" id="KW-1185">Reference proteome</keyword>
<gene>
    <name evidence="17" type="ORF">OTU49_000570</name>
</gene>
<dbReference type="InterPro" id="IPR003108">
    <property type="entry name" value="GAR_dom"/>
</dbReference>
<dbReference type="CDD" id="cd21188">
    <property type="entry name" value="CH_PLEC-like_rpt1"/>
    <property type="match status" value="1"/>
</dbReference>
<dbReference type="InterPro" id="IPR018247">
    <property type="entry name" value="EF_Hand_1_Ca_BS"/>
</dbReference>
<dbReference type="GO" id="GO:0005737">
    <property type="term" value="C:cytoplasm"/>
    <property type="evidence" value="ECO:0007669"/>
    <property type="project" value="TreeGrafter"/>
</dbReference>
<dbReference type="Gene3D" id="1.10.418.10">
    <property type="entry name" value="Calponin-like domain"/>
    <property type="match status" value="2"/>
</dbReference>
<dbReference type="FunFam" id="1.20.58.60:FF:000040">
    <property type="entry name" value="Short stop, isoform N"/>
    <property type="match status" value="1"/>
</dbReference>
<dbReference type="InterPro" id="IPR043197">
    <property type="entry name" value="Plakin"/>
</dbReference>
<dbReference type="EMBL" id="JARKIK010000021">
    <property type="protein sequence ID" value="KAK8744694.1"/>
    <property type="molecule type" value="Genomic_DNA"/>
</dbReference>
<dbReference type="InterPro" id="IPR002017">
    <property type="entry name" value="Spectrin_repeat"/>
</dbReference>
<name>A0AAW0XYB0_CHEQU</name>
<dbReference type="Pfam" id="PF21019">
    <property type="entry name" value="Spectrin_3"/>
    <property type="match status" value="1"/>
</dbReference>
<comment type="caution">
    <text evidence="17">The sequence shown here is derived from an EMBL/GenBank/DDBJ whole genome shotgun (WGS) entry which is preliminary data.</text>
</comment>
<feature type="region of interest" description="Disordered" evidence="12">
    <location>
        <begin position="4239"/>
        <end position="4265"/>
    </location>
</feature>
<feature type="compositionally biased region" description="Polar residues" evidence="12">
    <location>
        <begin position="5147"/>
        <end position="5158"/>
    </location>
</feature>
<feature type="region of interest" description="Disordered" evidence="12">
    <location>
        <begin position="1898"/>
        <end position="1951"/>
    </location>
</feature>
<dbReference type="InterPro" id="IPR002048">
    <property type="entry name" value="EF_hand_dom"/>
</dbReference>
<evidence type="ECO:0000256" key="12">
    <source>
        <dbReference type="SAM" id="MobiDB-lite"/>
    </source>
</evidence>
<keyword evidence="5" id="KW-0493">Microtubule</keyword>
<dbReference type="GO" id="GO:0031122">
    <property type="term" value="P:cytoplasmic microtubule organization"/>
    <property type="evidence" value="ECO:0007669"/>
    <property type="project" value="TreeGrafter"/>
</dbReference>
<dbReference type="SMART" id="SM00033">
    <property type="entry name" value="CH"/>
    <property type="match status" value="2"/>
</dbReference>
<evidence type="ECO:0000256" key="7">
    <source>
        <dbReference type="ARBA" id="ARBA00022837"/>
    </source>
</evidence>
<feature type="coiled-coil region" evidence="11">
    <location>
        <begin position="2703"/>
        <end position="2792"/>
    </location>
</feature>
<evidence type="ECO:0000256" key="4">
    <source>
        <dbReference type="ARBA" id="ARBA00022553"/>
    </source>
</evidence>
<dbReference type="SUPFAM" id="SSF47576">
    <property type="entry name" value="Calponin-homology domain, CH-domain"/>
    <property type="match status" value="1"/>
</dbReference>
<evidence type="ECO:0000256" key="2">
    <source>
        <dbReference type="ARBA" id="ARBA00022443"/>
    </source>
</evidence>
<feature type="region of interest" description="Disordered" evidence="12">
    <location>
        <begin position="4569"/>
        <end position="4717"/>
    </location>
</feature>
<dbReference type="GO" id="GO:0005886">
    <property type="term" value="C:plasma membrane"/>
    <property type="evidence" value="ECO:0007669"/>
    <property type="project" value="UniProtKB-SubCell"/>
</dbReference>
<dbReference type="GO" id="GO:0008017">
    <property type="term" value="F:microtubule binding"/>
    <property type="evidence" value="ECO:0007669"/>
    <property type="project" value="InterPro"/>
</dbReference>
<dbReference type="SMART" id="SM00243">
    <property type="entry name" value="GAS2"/>
    <property type="match status" value="1"/>
</dbReference>
<evidence type="ECO:0000256" key="3">
    <source>
        <dbReference type="ARBA" id="ARBA00022490"/>
    </source>
</evidence>
<dbReference type="GO" id="GO:0005198">
    <property type="term" value="F:structural molecule activity"/>
    <property type="evidence" value="ECO:0007669"/>
    <property type="project" value="TreeGrafter"/>
</dbReference>
<dbReference type="PROSITE" id="PS50021">
    <property type="entry name" value="CH"/>
    <property type="match status" value="2"/>
</dbReference>
<keyword evidence="4" id="KW-0597">Phosphoprotein</keyword>
<dbReference type="GO" id="GO:0042060">
    <property type="term" value="P:wound healing"/>
    <property type="evidence" value="ECO:0007669"/>
    <property type="project" value="TreeGrafter"/>
</dbReference>
<dbReference type="PROSITE" id="PS00019">
    <property type="entry name" value="ACTININ_1"/>
    <property type="match status" value="1"/>
</dbReference>
<evidence type="ECO:0000259" key="14">
    <source>
        <dbReference type="PROSITE" id="PS50021"/>
    </source>
</evidence>
<feature type="compositionally biased region" description="Basic and acidic residues" evidence="12">
    <location>
        <begin position="1898"/>
        <end position="1907"/>
    </location>
</feature>
<reference evidence="17 18" key="1">
    <citation type="journal article" date="2024" name="BMC Genomics">
        <title>Genome assembly of redclaw crayfish (Cherax quadricarinatus) provides insights into its immune adaptation and hypoxia tolerance.</title>
        <authorList>
            <person name="Liu Z."/>
            <person name="Zheng J."/>
            <person name="Li H."/>
            <person name="Fang K."/>
            <person name="Wang S."/>
            <person name="He J."/>
            <person name="Zhou D."/>
            <person name="Weng S."/>
            <person name="Chi M."/>
            <person name="Gu Z."/>
            <person name="He J."/>
            <person name="Li F."/>
            <person name="Wang M."/>
        </authorList>
    </citation>
    <scope>NUCLEOTIDE SEQUENCE [LARGE SCALE GENOMIC DNA]</scope>
    <source>
        <strain evidence="17">ZL_2023a</strain>
    </source>
</reference>
<evidence type="ECO:0000256" key="5">
    <source>
        <dbReference type="ARBA" id="ARBA00022701"/>
    </source>
</evidence>
<feature type="compositionally biased region" description="Polar residues" evidence="12">
    <location>
        <begin position="5110"/>
        <end position="5121"/>
    </location>
</feature>
<feature type="domain" description="SH3" evidence="13">
    <location>
        <begin position="820"/>
        <end position="877"/>
    </location>
</feature>
<dbReference type="InterPro" id="IPR036534">
    <property type="entry name" value="GAR_dom_sf"/>
</dbReference>
<dbReference type="PROSITE" id="PS50002">
    <property type="entry name" value="SH3"/>
    <property type="match status" value="1"/>
</dbReference>
<dbReference type="FunFam" id="1.20.58.60:FF:000039">
    <property type="entry name" value="Short stop, isoform N"/>
    <property type="match status" value="1"/>
</dbReference>
<dbReference type="CDD" id="cd00051">
    <property type="entry name" value="EFh"/>
    <property type="match status" value="1"/>
</dbReference>
<dbReference type="InterPro" id="IPR001715">
    <property type="entry name" value="CH_dom"/>
</dbReference>
<feature type="domain" description="EF-hand" evidence="15">
    <location>
        <begin position="4775"/>
        <end position="4810"/>
    </location>
</feature>
<sequence>MSTHHYYKDRLGFDPTEARANGTRDGHNTGADFKTFGGYEESLCKFKDERDAIQKKTFTKWVNKHLKKAGKQVRDLFEDLRDGHNLISLLEVLSGEHLPRERGRLRFHMLQNVQLTLDFLRYRKIKLVNIRCEDIVDGNPKLTLGLIWTIILHFQISDIMVGQAENLTAKEALLRWARNTTHKYPSVDVKNFTTSWRDGLAFVAIIHRNRPDLVDWRNLRQRTPRERLETSFHVMEREYGVTRLLDPEDVDTPEPDEKSLITYVSQLYEIFPEPPSIHPLFNIEAQRKLEEYREMATTLLHWIREHISIMRDRHFPSNTVELKRMAQESTRFRQEEVPPRLRDKNNCQRLYREIQKLLDGTGFLEDELTPELHYNNVDAEWNKLMSHYQERDDALHDSLSGADRLQRLAEKVHREIKQTEVTLEEVEVRIEDEARRVERLHPMDAKRNCDALDGELAQCEDTIKTLHSDVKLLREGKYHEAPTLHKRVVKLEERYVSVRTLFENRLLIVLNNRSFTQQESYTTTKRIIVSESRLVETNEHFRFLQECINWCKDKLKKLNDSEYGNDLAAVEKEYESHQKEHKIIHQFHTNVDQCAAAENNFSGEEHTVYISLLSQLRKIYAELLSLSNKRVSDLHSLLDFLQAATQELIWLNEREEQELNRDWANKSLNISDVERYYEKLMGELEKREVQFSAVQDRGNSLVIGHHPASKTVEAYLAAMQTQWQWLLELTLCLETHLQHASHYHTFFTDIANAEQWVMAQDEKLNTTFSVTDFGLDDGEQLLREMQDIREELAQFNTTVDELINRAKSVVPLKQRRQTLRQPTTVTAICNYKKMDMSINKGERCTVHDNSNRVKWSVVTNSGNKGMVPGVCFTIPPPNQEAIDAAEKLKRQYERCIALWQKKQLRMRQNMIFATIKVVKSWDLAQFIAMGAEQRNAIRKALNEDAEKLLQEGDPNDPQLRRLKREIDEVNRLFDEFERRANEPKPGTVLVEQCNSLKEYLDMMEKMLIQRCLASIPRDLDLLEQLVIEHKQFENDLSSHELEVESIQKNYQNLSRRTPAIQRTVESITQQWDRIWALSHVYIERMKCVEMVVTGIEEGSQVVSEIELKLAEHQDLPDDLDDLEHEHQELLNIQQVIHDHQALIDRLLEECRNVHTLVVKSRPSQKIHPDVDKLEEDVRKLRIRWENICSQIIERLRSCEAACELLTKYRNGHDIEKVELNDMENGLRSQKIEDLGPSEAELELERLRQAMIEKYRQCDTTIVDMVDKVNEIERRLAEQEPVSETTNGLRNQINTVKAIKDELDEMFRPLGTCLDGVRQVVNQGGDVLSREELVSLDQAATILKQRYDRCVVQADTTHRRLATAMEEFSKYEKEIALFHTWLNQATKTLLEKERLCSDLNKIKIHEQGCRDFLGDVIAHQADLRFITMATQKFLDESSLYLRTVNNFRTSLPERYPLLQADPDSVVRDAADDVSVEFKDLLSRANKLVDRATSVGNKQRDYTEAIEKAVRWLKDTEVKVIRILQEPVGADPKGVQDQLDKAKAINNDVVAQSRLFDNCRATAASLLRALEGELDTREQEAIERPPEELSDQYAELADRLGLRCQELDTALVQCQGVQEGLDSLMNWLNSIDLQLKNASKPASLNRDRLDEQLREHRQLHADIMSHQASVVQINDSAEALLTSASNVRVAKKIETKLRELNTKFEKVVEKSESRGHHLEIVSTQLDAFVVSVEHFEEWYIEIVEIVESREVLSLDVESYAQKIEEIAVQRDARSGDFDGMIKTGRDLVSKKDVTDTAPVKDKIKNLEGQWKELGDTLDERARNGKERSEQLLAYEQLRDRCTQWITTTENTLDSSQPVGLEQEIIRKQVEDLKPLLREYREYGPTVDKLNELGNAYDALLRGERPESPSRRRSSVTPVKRPSITSPLKSPVRRVSQDARSPSPSPKMMGFNGSGPMSPIPGGYASRRTSQEGYHLDDMSPIQKELMQVNNRYDMIGMRLTDRQNDLDIMKDELKKLAENIRSITLTLEKSERSMPREAVPTTREEADKHNRQCKAILDDLLEKQPALDSLKIQVAELIKKRPTAPGADILKDQVDLISDRYKELQGRLKDRLSFLEHTKDFLESYDSLNNWLSSKDRMMTVLGPIASDPRMVQMQAQQVQVLRDEFQAQEPKLSDLNDSGDAIIGVCEPNSMGAKKINDKLDAINNKWTELIGQLDTRNSALNAASDASTDFYDNYNKLHDALTKLGDDFDEVTAGGADSAKQIEAVNALEKGLEKARGALIDLEGLGEHLISILSDPSSKTDIKSKITQLNKMFNHLEKKLGNRKSELEASLRDEEVFGQSCQDIQEWLADQVAHLKDRLLVSADRDLLSNQVSDFEPIYKDLMAKEHEVIMMINKGKDIVAKSSRKDLNRQLSDTLDAIKKEWDNVRKTAVDRRTRLQKCMDTCKKFHSQQDKFNPWLDKAEERVQSLEPIAFAKKAIDKQIKEIQSFKNEVSRRSGEYENNRTAGEKLISCTDTDHEGVEDALAFMKERWDHLNAVVFARAQDLDDVAAKLADFNDKARDLDHTLQRCGDRLASLDALGGAGKDAKSLERMKALLDETDALGKQVDQVKIKGEDLCGAADALGSDANHIQEQVENLADRYGDLKGKLEDRCHDLEEASQAVNQFGALVKNVGQELTSLDDELDRMGPVGRDRKTVSSQIDQLQSFLSKVDHKNEEIEDAKAALDDLVTQGFTGPNNRAAEDQIKQLGRQLKKIQDRCDTRAKELDTVLKKLDNFYNKYNSVMDDIQEADKEGDTFKPVGADVDTIIAQQEEFKHFKGERVEVLGKQVTECNKLGQGLIQSAASGVNTQDLENDIDAMNESWNKLKVMIGDREKALDKGLMQSGKFQDALDSMLQWLGNFEEMMENQAPISGEYSVVKAQAQEQKFLRKMLIDRQNEMQSLLAMGRNLAADLEPSEKAAVEGQLDDLLNRFDDASARSQERMEALEETLKVAKEFQNKLNPITEWLDRTEKKLKEMSTVPSDEEKIQKLLDEHDNLHDEILGQKPAFDDLTDVATALMSLIGDDEANALADKLQATTDRYGQLVEDSEVLGRLLQESKVGLRHLVLTYEDLLSWMDEMEARLSKYRILSVFVEKLLEQMDELTDLGEEVVSHEKQVAEVMDAGSNLMKHISSDEALQLKDKLDSIHRRYNDLSAKATDLHKAANEALPLVQQFHNAHERLGSWMLSVEGQLQSIDSSGQGLLEEEIERLAHEIQENRPLVEAVNLVGPQLCQISPGEGASNIETLVTRDNRRFEQICEQIQRRMERIHMSKQRSQEVTQDIDELLGWFREVEGQIREAEPPSVDPEEIRIQLKEHKALNDDVASQKGRVRDVLSNAKKVLRESPHHEDTSELREKMDDLKETMESVSKLSSDRLSTLEQALPLAEHFFDTHHELDDWLAVMENEAMVMDTPALRADQIIRQMERNKTFLQSIGDHKPLLDKLNKTGGALLKLVNDEDGAKIQELLESDNDRYNALKYALRERGQALEDALQETSKFSDKLDGMLSSLAETADQVKNAEPISAHPEKIHEQVQENNGIIDDLDRKESAFAAVKAAAEDVISKASRNDPAVKDIKTKLDRLNKLWDMVQMATTQRGQSLEDALSMAEKFWDELQNVMTALKDLQETLKAQEPVAVEPQAIKQQREELSQIKSKIDQTKPEVEQVRQTGRDLMTLCGEADKPEVKKNIEDLDYAWDNVTALYAKREENLIDAMEKAMEFHDTLRNMLEFLEKAEDKFNGMGPIAGDIEAIKEQINQLHKFKDEVDPHMVKVEALNRQAQELKERTSADQAAAIMKPLGEVNRRWDELLKGIVERQRNLEYALLKLGQFQHALKELMIWIERTTKTVDDLKPVFGDPQVIEVELAKLKVTINDIQAHQSSVDTLNDAGRQLIEADKGSEDASNTQKKLAELSKKWSELQDKANGKQNDLENALREAQIFTAEIQDLLLWLGDIDAALSSSKPVGGLPETAKEQLLRFMEIYDDLEENRSKVEATLQQGQEYLKRSREGAATNLNHSLRTLKQRWESVMNRASDKKIKLEIALKEATEFHEALQAFVDWLTEAENLLNSQQPVSRVLDIILIQIEEHNSFKKDVTAHREVMLSLDKKGTHLKYFSQKQDVILIKNLLVSVQHRWEKVVSKAAERTRALDLGFKEAKDFHDNWNELVTWLDDAENTLDDLAANVGNDPEKIKAQIAKHKEFQKSLGAKQPAYDSTMKQGRGLQNKAPKSDEETLKQMMTDLKNKWNSVCQKSVDRQRKLEEALLFTGQFKDATQALLDWLKKVELGLVDDGPVHGDLDTVMALVEQHKAFCIELKNRSVQVQSVHRTADELLIKASAEDAVTIRSQISELVSSWERVETATEIRTRRLEEALQAAEQLHKVVHMLLDWLSDAEMKLRYAGPLPDGEEETRQQIAEHEAFLSELNRKEKEKDDTIALAEDILAKAHPDGVATIKHWITIIQSRWEEVMAWAKQRETRLADHLRSLRDLAGLLDELMRWLLQAESNLTILEAEPLPDDIPAIEALITDHKEFMDEMQKKEPDVLSICKPTKPRPSLSQQGKKRSRASLGRESVSPGRESSPEFDYPSRRSSRISPDRESSPGPKSRKSSRSSPAREITPTREYPRPWMYGARTTPPRESSPGADRERDWPLTHLRFATSTPTPSAGAAAAGGRKSSKVSVREEPQIKNPQARALWEKWQHVGFMAWERMRRLHDKLSYLHELEKLKNFSWEEWRKRFMKFMNHKKSRVTDLFRKMDSDNDGAVPREDFIDGILKTKFPTSRLEMGTVADIFDRNQDGYIDYQEFIAALRPDWERKGPLTDAERIDDEVQKQVSKCTCRQKFRVHQVGEGKYRFGDSQKLRLVRILRSTVMVRVGGGWVALDEFLVKNDPCRAHFVMAELMPLFEQIRQSDCEGSHSATLCTIRVGHSVGAVFHRSDSSTSSSMVRERTAKSSAMGRTSFSAGTPDSSFSEEGGSSFHLHGGKRKASAPVTSRSSYNTSADSQPGSRSGSRPPSRGPGSRPGSRPPSRAGSEVSLDSYDGGRTPTKRTPSFTGRTRGAPSSQTSGVQRSSSLRKASAPVKSSTGTVNGTGTRAISVSSRLYSPTLSSRLKEAGIRTNLSGSTSNLNVPGTPLRSRTSSTTSLNSNHSTSKIPTLRQKMSTTQTTTSKTSTTSRTRTPSGSSSTGGSTKVARKPSAASETPPGATRKTGIVEPRRKL</sequence>
<dbReference type="GO" id="GO:0003779">
    <property type="term" value="F:actin binding"/>
    <property type="evidence" value="ECO:0007669"/>
    <property type="project" value="UniProtKB-KW"/>
</dbReference>
<keyword evidence="8" id="KW-0009">Actin-binding</keyword>
<evidence type="ECO:0000256" key="11">
    <source>
        <dbReference type="SAM" id="Coils"/>
    </source>
</evidence>
<dbReference type="Gene3D" id="1.20.58.1060">
    <property type="match status" value="1"/>
</dbReference>
<dbReference type="FunFam" id="1.10.418.10:FF:000048">
    <property type="entry name" value="Short stop, isoform B"/>
    <property type="match status" value="1"/>
</dbReference>
<feature type="coiled-coil region" evidence="11">
    <location>
        <begin position="1022"/>
        <end position="1056"/>
    </location>
</feature>
<evidence type="ECO:0000256" key="8">
    <source>
        <dbReference type="ARBA" id="ARBA00023203"/>
    </source>
</evidence>
<keyword evidence="2 10" id="KW-0728">SH3 domain</keyword>
<dbReference type="GO" id="GO:0005882">
    <property type="term" value="C:intermediate filament"/>
    <property type="evidence" value="ECO:0007669"/>
    <property type="project" value="TreeGrafter"/>
</dbReference>
<dbReference type="InterPro" id="IPR041615">
    <property type="entry name" value="Desmoplakin_SH3"/>
</dbReference>
<dbReference type="InterPro" id="IPR001589">
    <property type="entry name" value="Actinin_actin-bd_CS"/>
</dbReference>
<organism evidence="17 18">
    <name type="scientific">Cherax quadricarinatus</name>
    <name type="common">Australian red claw crayfish</name>
    <dbReference type="NCBI Taxonomy" id="27406"/>
    <lineage>
        <taxon>Eukaryota</taxon>
        <taxon>Metazoa</taxon>
        <taxon>Ecdysozoa</taxon>
        <taxon>Arthropoda</taxon>
        <taxon>Crustacea</taxon>
        <taxon>Multicrustacea</taxon>
        <taxon>Malacostraca</taxon>
        <taxon>Eumalacostraca</taxon>
        <taxon>Eucarida</taxon>
        <taxon>Decapoda</taxon>
        <taxon>Pleocyemata</taxon>
        <taxon>Astacidea</taxon>
        <taxon>Parastacoidea</taxon>
        <taxon>Parastacidae</taxon>
        <taxon>Cherax</taxon>
    </lineage>
</organism>
<dbReference type="PANTHER" id="PTHR23169:SF23">
    <property type="entry name" value="SHORT STOP, ISOFORM H"/>
    <property type="match status" value="1"/>
</dbReference>
<feature type="compositionally biased region" description="Polar residues" evidence="12">
    <location>
        <begin position="5020"/>
        <end position="5034"/>
    </location>
</feature>
<dbReference type="InterPro" id="IPR001452">
    <property type="entry name" value="SH3_domain"/>
</dbReference>
<feature type="coiled-coil region" evidence="11">
    <location>
        <begin position="931"/>
        <end position="979"/>
    </location>
</feature>
<feature type="domain" description="Calponin-homology (CH)" evidence="14">
    <location>
        <begin position="167"/>
        <end position="272"/>
    </location>
</feature>
<feature type="coiled-coil region" evidence="11">
    <location>
        <begin position="1997"/>
        <end position="2031"/>
    </location>
</feature>
<dbReference type="PROSITE" id="PS00018">
    <property type="entry name" value="EF_HAND_1"/>
    <property type="match status" value="1"/>
</dbReference>
<feature type="compositionally biased region" description="Low complexity" evidence="12">
    <location>
        <begin position="4689"/>
        <end position="4704"/>
    </location>
</feature>
<evidence type="ECO:0000256" key="6">
    <source>
        <dbReference type="ARBA" id="ARBA00022737"/>
    </source>
</evidence>
<proteinExistence type="predicted"/>
<dbReference type="CDD" id="cd21189">
    <property type="entry name" value="CH_PLEC-like_rpt2"/>
    <property type="match status" value="1"/>
</dbReference>
<evidence type="ECO:0000259" key="13">
    <source>
        <dbReference type="PROSITE" id="PS50002"/>
    </source>
</evidence>
<evidence type="ECO:0000256" key="9">
    <source>
        <dbReference type="ARBA" id="ARBA00023212"/>
    </source>
</evidence>
<feature type="coiled-coil region" evidence="11">
    <location>
        <begin position="778"/>
        <end position="805"/>
    </location>
</feature>
<dbReference type="FunFam" id="1.20.58.60:FF:000030">
    <property type="entry name" value="Short stop, isoform K"/>
    <property type="match status" value="1"/>
</dbReference>
<feature type="domain" description="Calponin-homology (CH)" evidence="14">
    <location>
        <begin position="52"/>
        <end position="155"/>
    </location>
</feature>
<feature type="compositionally biased region" description="Low complexity" evidence="12">
    <location>
        <begin position="5035"/>
        <end position="5062"/>
    </location>
</feature>
<keyword evidence="11" id="KW-0175">Coiled coil</keyword>
<dbReference type="Pfam" id="PF02187">
    <property type="entry name" value="GAS2"/>
    <property type="match status" value="1"/>
</dbReference>
<feature type="compositionally biased region" description="Low complexity" evidence="12">
    <location>
        <begin position="5091"/>
        <end position="5101"/>
    </location>
</feature>
<feature type="compositionally biased region" description="Polar residues" evidence="12">
    <location>
        <begin position="4982"/>
        <end position="4997"/>
    </location>
</feature>
<dbReference type="FunFam" id="1.10.418.10:FF:000022">
    <property type="entry name" value="Short stop, isoform K"/>
    <property type="match status" value="1"/>
</dbReference>
<dbReference type="Proteomes" id="UP001445076">
    <property type="component" value="Unassembled WGS sequence"/>
</dbReference>
<evidence type="ECO:0000259" key="16">
    <source>
        <dbReference type="PROSITE" id="PS51460"/>
    </source>
</evidence>
<feature type="coiled-coil region" evidence="11">
    <location>
        <begin position="2957"/>
        <end position="2988"/>
    </location>
</feature>
<dbReference type="Pfam" id="PF17902">
    <property type="entry name" value="SH3_10"/>
    <property type="match status" value="1"/>
</dbReference>
<feature type="coiled-coil region" evidence="11">
    <location>
        <begin position="402"/>
        <end position="436"/>
    </location>
</feature>
<evidence type="ECO:0000256" key="1">
    <source>
        <dbReference type="ARBA" id="ARBA00004245"/>
    </source>
</evidence>
<dbReference type="FunFam" id="1.20.58.60:FF:000001">
    <property type="entry name" value="Microtubule-actin cross-linking factor 1"/>
    <property type="match status" value="4"/>
</dbReference>
<dbReference type="GO" id="GO:0045104">
    <property type="term" value="P:intermediate filament cytoskeleton organization"/>
    <property type="evidence" value="ECO:0007669"/>
    <property type="project" value="InterPro"/>
</dbReference>
<keyword evidence="7" id="KW-0106">Calcium</keyword>
<feature type="coiled-coil region" evidence="11">
    <location>
        <begin position="3937"/>
        <end position="3971"/>
    </location>
</feature>
<dbReference type="GO" id="GO:0030056">
    <property type="term" value="C:hemidesmosome"/>
    <property type="evidence" value="ECO:0007669"/>
    <property type="project" value="TreeGrafter"/>
</dbReference>
<keyword evidence="3" id="KW-0963">Cytoplasm</keyword>
<evidence type="ECO:0008006" key="19">
    <source>
        <dbReference type="Google" id="ProtNLM"/>
    </source>
</evidence>
<keyword evidence="9" id="KW-0206">Cytoskeleton</keyword>
<feature type="compositionally biased region" description="Low complexity" evidence="12">
    <location>
        <begin position="5190"/>
        <end position="5218"/>
    </location>
</feature>
<dbReference type="Gene3D" id="1.20.58.60">
    <property type="match status" value="31"/>
</dbReference>
<dbReference type="FunFam" id="1.20.58.60:FF:000055">
    <property type="entry name" value="Short stop, isoform K"/>
    <property type="match status" value="1"/>
</dbReference>
<evidence type="ECO:0000313" key="18">
    <source>
        <dbReference type="Proteomes" id="UP001445076"/>
    </source>
</evidence>
<dbReference type="SUPFAM" id="SSF143575">
    <property type="entry name" value="GAS2 domain-like"/>
    <property type="match status" value="1"/>
</dbReference>
<dbReference type="Gene3D" id="3.30.920.20">
    <property type="entry name" value="Gas2-like domain"/>
    <property type="match status" value="1"/>
</dbReference>
<evidence type="ECO:0000256" key="10">
    <source>
        <dbReference type="PROSITE-ProRule" id="PRU00192"/>
    </source>
</evidence>
<feature type="compositionally biased region" description="Low complexity" evidence="12">
    <location>
        <begin position="4998"/>
        <end position="5008"/>
    </location>
</feature>
<dbReference type="Pfam" id="PF00435">
    <property type="entry name" value="Spectrin"/>
    <property type="match status" value="23"/>
</dbReference>
<feature type="compositionally biased region" description="Low complexity" evidence="12">
    <location>
        <begin position="5163"/>
        <end position="5180"/>
    </location>
</feature>
<evidence type="ECO:0000313" key="17">
    <source>
        <dbReference type="EMBL" id="KAK8744694.1"/>
    </source>
</evidence>
<dbReference type="SUPFAM" id="SSF46966">
    <property type="entry name" value="Spectrin repeat"/>
    <property type="match status" value="33"/>
</dbReference>
<dbReference type="FunFam" id="1.20.58.60:FF:000042">
    <property type="entry name" value="Short stop, isoform N"/>
    <property type="match status" value="1"/>
</dbReference>
<dbReference type="InterPro" id="IPR049538">
    <property type="entry name" value="PCN-like_spectrin-like_rpt"/>
</dbReference>
<dbReference type="GO" id="GO:0005874">
    <property type="term" value="C:microtubule"/>
    <property type="evidence" value="ECO:0007669"/>
    <property type="project" value="UniProtKB-KW"/>
</dbReference>
<dbReference type="Pfam" id="PF21020">
    <property type="entry name" value="Spectrin_4"/>
    <property type="match status" value="1"/>
</dbReference>
<dbReference type="CDD" id="cd00176">
    <property type="entry name" value="SPEC"/>
    <property type="match status" value="16"/>
</dbReference>
<feature type="domain" description="EF-hand" evidence="15">
    <location>
        <begin position="4811"/>
        <end position="4846"/>
    </location>
</feature>
<accession>A0AAW0XYB0</accession>
<dbReference type="InterPro" id="IPR018159">
    <property type="entry name" value="Spectrin/alpha-actinin"/>
</dbReference>
<dbReference type="SMART" id="SM00150">
    <property type="entry name" value="SPEC"/>
    <property type="match status" value="35"/>
</dbReference>
<dbReference type="PANTHER" id="PTHR23169">
    <property type="entry name" value="ENVOPLAKIN"/>
    <property type="match status" value="1"/>
</dbReference>
<dbReference type="GO" id="GO:0005509">
    <property type="term" value="F:calcium ion binding"/>
    <property type="evidence" value="ECO:0007669"/>
    <property type="project" value="InterPro"/>
</dbReference>
<dbReference type="Pfam" id="PF00307">
    <property type="entry name" value="CH"/>
    <property type="match status" value="2"/>
</dbReference>
<dbReference type="PROSITE" id="PS50222">
    <property type="entry name" value="EF_HAND_2"/>
    <property type="match status" value="2"/>
</dbReference>
<dbReference type="Pfam" id="PF13499">
    <property type="entry name" value="EF-hand_7"/>
    <property type="match status" value="1"/>
</dbReference>
<dbReference type="SMART" id="SM00054">
    <property type="entry name" value="EFh"/>
    <property type="match status" value="2"/>
</dbReference>
<dbReference type="Gene3D" id="2.30.30.40">
    <property type="entry name" value="SH3 Domains"/>
    <property type="match status" value="1"/>
</dbReference>
<feature type="region of interest" description="Disordered" evidence="12">
    <location>
        <begin position="5147"/>
        <end position="5247"/>
    </location>
</feature>